<evidence type="ECO:0000313" key="2">
    <source>
        <dbReference type="Proteomes" id="UP000050346"/>
    </source>
</evidence>
<dbReference type="EMBL" id="LJQG01000218">
    <property type="protein sequence ID" value="KPX17137.1"/>
    <property type="molecule type" value="Genomic_DNA"/>
</dbReference>
<accession>A0A0P9PH10</accession>
<comment type="caution">
    <text evidence="1">The sequence shown here is derived from an EMBL/GenBank/DDBJ whole genome shotgun (WGS) entry which is preliminary data.</text>
</comment>
<evidence type="ECO:0000313" key="1">
    <source>
        <dbReference type="EMBL" id="KPX17137.1"/>
    </source>
</evidence>
<dbReference type="Proteomes" id="UP000050346">
    <property type="component" value="Unassembled WGS sequence"/>
</dbReference>
<dbReference type="RefSeq" id="WP_057439892.1">
    <property type="nucleotide sequence ID" value="NZ_JYHG01000132.1"/>
</dbReference>
<dbReference type="AlphaFoldDB" id="A0A0P9PH10"/>
<sequence length="122" mass="14122">MNEIQLREKAFALISTFKDRKVISAFQAMLDSTTNAEQILMLIDFVESYKSSKIEPEIFFRKVVFLGQTNVSLSDTLLFTVIVNDVARLFFKSKKTRKVALKPDDDNQQFLKPHRGNSLRNF</sequence>
<organism evidence="1 2">
    <name type="scientific">Pseudomonas amygdali pv. dendropanacis</name>
    <dbReference type="NCBI Taxonomy" id="235272"/>
    <lineage>
        <taxon>Bacteria</taxon>
        <taxon>Pseudomonadati</taxon>
        <taxon>Pseudomonadota</taxon>
        <taxon>Gammaproteobacteria</taxon>
        <taxon>Pseudomonadales</taxon>
        <taxon>Pseudomonadaceae</taxon>
        <taxon>Pseudomonas</taxon>
        <taxon>Pseudomonas amygdali</taxon>
    </lineage>
</organism>
<reference evidence="1 2" key="1">
    <citation type="submission" date="2015-09" db="EMBL/GenBank/DDBJ databases">
        <title>Genome announcement of multiple Pseudomonas syringae strains.</title>
        <authorList>
            <person name="Thakur S."/>
            <person name="Wang P.W."/>
            <person name="Gong Y."/>
            <person name="Weir B.S."/>
            <person name="Guttman D.S."/>
        </authorList>
    </citation>
    <scope>NUCLEOTIDE SEQUENCE [LARGE SCALE GENOMIC DNA]</scope>
    <source>
        <strain evidence="1 2">ICMP9150</strain>
    </source>
</reference>
<dbReference type="PATRIC" id="fig|235272.12.peg.3679"/>
<gene>
    <name evidence="1" type="ORF">ALO71_200051</name>
</gene>
<protein>
    <submittedName>
        <fullName evidence="1">Uncharacterized protein</fullName>
    </submittedName>
</protein>
<name>A0A0P9PH10_PSEA0</name>
<proteinExistence type="predicted"/>